<evidence type="ECO:0000256" key="5">
    <source>
        <dbReference type="ARBA" id="ARBA00022927"/>
    </source>
</evidence>
<keyword evidence="3 9" id="KW-1003">Cell membrane</keyword>
<evidence type="ECO:0000313" key="11">
    <source>
        <dbReference type="Proteomes" id="UP000317982"/>
    </source>
</evidence>
<evidence type="ECO:0000256" key="6">
    <source>
        <dbReference type="ARBA" id="ARBA00022989"/>
    </source>
</evidence>
<evidence type="ECO:0000256" key="9">
    <source>
        <dbReference type="HAMAP-Rule" id="MF_00236"/>
    </source>
</evidence>
<accession>A0A545AF47</accession>
<dbReference type="Pfam" id="PF02416">
    <property type="entry name" value="TatA_B_E"/>
    <property type="match status" value="1"/>
</dbReference>
<evidence type="ECO:0000256" key="3">
    <source>
        <dbReference type="ARBA" id="ARBA00022475"/>
    </source>
</evidence>
<dbReference type="InterPro" id="IPR003369">
    <property type="entry name" value="TatA/B/E"/>
</dbReference>
<name>A0A545AF47_9ACTN</name>
<evidence type="ECO:0000256" key="8">
    <source>
        <dbReference type="ARBA" id="ARBA00023136"/>
    </source>
</evidence>
<evidence type="ECO:0000313" key="10">
    <source>
        <dbReference type="EMBL" id="TQS39958.1"/>
    </source>
</evidence>
<dbReference type="PANTHER" id="PTHR42982">
    <property type="entry name" value="SEC-INDEPENDENT PROTEIN TRANSLOCASE PROTEIN TATA"/>
    <property type="match status" value="1"/>
</dbReference>
<dbReference type="NCBIfam" id="NF001854">
    <property type="entry name" value="PRK00575.1"/>
    <property type="match status" value="1"/>
</dbReference>
<dbReference type="EMBL" id="VIRS01000051">
    <property type="protein sequence ID" value="TQS39958.1"/>
    <property type="molecule type" value="Genomic_DNA"/>
</dbReference>
<evidence type="ECO:0000256" key="4">
    <source>
        <dbReference type="ARBA" id="ARBA00022692"/>
    </source>
</evidence>
<sequence length="90" mass="9715">MDALSPWHLLIIAACFVMLFGAKRLPDAARSLGRSARIMKAELKGMHDEPKAEASHVTDVPAEPIEAVVVEPRVVVSEDVPVTARADGTR</sequence>
<dbReference type="HAMAP" id="MF_00236">
    <property type="entry name" value="TatA_E"/>
    <property type="match status" value="1"/>
</dbReference>
<feature type="transmembrane region" description="Helical" evidence="9">
    <location>
        <begin position="6"/>
        <end position="22"/>
    </location>
</feature>
<keyword evidence="5 9" id="KW-0653">Protein transport</keyword>
<comment type="similarity">
    <text evidence="9">Belongs to the TatA/E family.</text>
</comment>
<keyword evidence="2 9" id="KW-0813">Transport</keyword>
<dbReference type="OrthoDB" id="5245163at2"/>
<dbReference type="GO" id="GO:0043953">
    <property type="term" value="P:protein transport by the Tat complex"/>
    <property type="evidence" value="ECO:0007669"/>
    <property type="project" value="UniProtKB-UniRule"/>
</dbReference>
<evidence type="ECO:0000256" key="2">
    <source>
        <dbReference type="ARBA" id="ARBA00022448"/>
    </source>
</evidence>
<dbReference type="AlphaFoldDB" id="A0A545AF47"/>
<keyword evidence="4 9" id="KW-0812">Transmembrane</keyword>
<dbReference type="InterPro" id="IPR006312">
    <property type="entry name" value="TatA/E"/>
</dbReference>
<dbReference type="PANTHER" id="PTHR42982:SF8">
    <property type="entry name" value="SEC-INDEPENDENT PROTEIN TRANSLOCASE PROTEIN TATA"/>
    <property type="match status" value="1"/>
</dbReference>
<keyword evidence="8 9" id="KW-0472">Membrane</keyword>
<evidence type="ECO:0000256" key="1">
    <source>
        <dbReference type="ARBA" id="ARBA00004162"/>
    </source>
</evidence>
<reference evidence="10 11" key="1">
    <citation type="submission" date="2019-07" db="EMBL/GenBank/DDBJ databases">
        <title>Cryptosporangium phraense sp. nov., isolated from plant litter.</title>
        <authorList>
            <person name="Suriyachadkun C."/>
        </authorList>
    </citation>
    <scope>NUCLEOTIDE SEQUENCE [LARGE SCALE GENOMIC DNA]</scope>
    <source>
        <strain evidence="10 11">A-T 5661</strain>
    </source>
</reference>
<keyword evidence="7 9" id="KW-0811">Translocation</keyword>
<evidence type="ECO:0000256" key="7">
    <source>
        <dbReference type="ARBA" id="ARBA00023010"/>
    </source>
</evidence>
<dbReference type="RefSeq" id="WP_142709649.1">
    <property type="nucleotide sequence ID" value="NZ_VIRS01000051.1"/>
</dbReference>
<dbReference type="Proteomes" id="UP000317982">
    <property type="component" value="Unassembled WGS sequence"/>
</dbReference>
<comment type="subunit">
    <text evidence="9">The Tat system comprises two distinct complexes: a TatABC complex, containing multiple copies of TatA, TatB and TatC subunits, and a separate TatA complex, containing only TatA subunits. Substrates initially bind to the TatABC complex, which probably triggers association of the separate TatA complex to form the active translocon.</text>
</comment>
<dbReference type="GO" id="GO:0033281">
    <property type="term" value="C:TAT protein transport complex"/>
    <property type="evidence" value="ECO:0007669"/>
    <property type="project" value="UniProtKB-UniRule"/>
</dbReference>
<comment type="caution">
    <text evidence="10">The sequence shown here is derived from an EMBL/GenBank/DDBJ whole genome shotgun (WGS) entry which is preliminary data.</text>
</comment>
<keyword evidence="6 9" id="KW-1133">Transmembrane helix</keyword>
<organism evidence="10 11">
    <name type="scientific">Cryptosporangium phraense</name>
    <dbReference type="NCBI Taxonomy" id="2593070"/>
    <lineage>
        <taxon>Bacteria</taxon>
        <taxon>Bacillati</taxon>
        <taxon>Actinomycetota</taxon>
        <taxon>Actinomycetes</taxon>
        <taxon>Cryptosporangiales</taxon>
        <taxon>Cryptosporangiaceae</taxon>
        <taxon>Cryptosporangium</taxon>
    </lineage>
</organism>
<dbReference type="GO" id="GO:0008320">
    <property type="term" value="F:protein transmembrane transporter activity"/>
    <property type="evidence" value="ECO:0007669"/>
    <property type="project" value="UniProtKB-UniRule"/>
</dbReference>
<protein>
    <recommendedName>
        <fullName evidence="9">Sec-independent protein translocase protein TatA</fullName>
    </recommendedName>
</protein>
<gene>
    <name evidence="9" type="primary">tatA</name>
    <name evidence="10" type="ORF">FL583_37380</name>
</gene>
<dbReference type="Gene3D" id="1.20.5.3310">
    <property type="match status" value="1"/>
</dbReference>
<dbReference type="InParanoid" id="A0A545AF47"/>
<comment type="subcellular location">
    <subcellularLocation>
        <location evidence="1 9">Cell membrane</location>
        <topology evidence="1 9">Single-pass membrane protein</topology>
    </subcellularLocation>
</comment>
<comment type="function">
    <text evidence="9">Part of the twin-arginine translocation (Tat) system that transports large folded proteins containing a characteristic twin-arginine motif in their signal peptide across membranes. TatA could form the protein-conducting channel of the Tat system.</text>
</comment>
<keyword evidence="11" id="KW-1185">Reference proteome</keyword>
<proteinExistence type="inferred from homology"/>